<organism evidence="1 2">
    <name type="scientific">Nostoc flagelliforme FACHB-838</name>
    <dbReference type="NCBI Taxonomy" id="2692904"/>
    <lineage>
        <taxon>Bacteria</taxon>
        <taxon>Bacillati</taxon>
        <taxon>Cyanobacteriota</taxon>
        <taxon>Cyanophyceae</taxon>
        <taxon>Nostocales</taxon>
        <taxon>Nostocaceae</taxon>
        <taxon>Nostoc</taxon>
    </lineage>
</organism>
<dbReference type="EMBL" id="JACJSI010000215">
    <property type="protein sequence ID" value="MBD2534949.1"/>
    <property type="molecule type" value="Genomic_DNA"/>
</dbReference>
<name>A0ABR8E066_9NOSO</name>
<reference evidence="1 2" key="1">
    <citation type="journal article" date="2020" name="ISME J.">
        <title>Comparative genomics reveals insights into cyanobacterial evolution and habitat adaptation.</title>
        <authorList>
            <person name="Chen M.Y."/>
            <person name="Teng W.K."/>
            <person name="Zhao L."/>
            <person name="Hu C.X."/>
            <person name="Zhou Y.K."/>
            <person name="Han B.P."/>
            <person name="Song L.R."/>
            <person name="Shu W.S."/>
        </authorList>
    </citation>
    <scope>NUCLEOTIDE SEQUENCE [LARGE SCALE GENOMIC DNA]</scope>
    <source>
        <strain evidence="1 2">FACHB-838</strain>
    </source>
</reference>
<evidence type="ECO:0000313" key="2">
    <source>
        <dbReference type="Proteomes" id="UP000623440"/>
    </source>
</evidence>
<dbReference type="RefSeq" id="WP_190945826.1">
    <property type="nucleotide sequence ID" value="NZ_JACJSI010000215.1"/>
</dbReference>
<proteinExistence type="predicted"/>
<evidence type="ECO:0000313" key="1">
    <source>
        <dbReference type="EMBL" id="MBD2534949.1"/>
    </source>
</evidence>
<evidence type="ECO:0008006" key="3">
    <source>
        <dbReference type="Google" id="ProtNLM"/>
    </source>
</evidence>
<sequence>METRKKFQALKKELRDLNNIQVNTCELTFYAPKKVREKAQEMGIPQQILSFYENSNGFELNWEMLSSPDPDVLGRVKILSLSEVIQDWKDVVYFEDTELDDPIRTFRPFDFFVDEACVGIFLEEEFDNSLYLYKFGSEPFRLDLDISGYIKLLIAARGFLYWQNVIEALKTESHNTEVERFRTFMPQIFPNFSFDEFSNNYENLRLSKI</sequence>
<accession>A0ABR8E066</accession>
<gene>
    <name evidence="1" type="ORF">H6G97_38160</name>
</gene>
<keyword evidence="2" id="KW-1185">Reference proteome</keyword>
<dbReference type="Proteomes" id="UP000623440">
    <property type="component" value="Unassembled WGS sequence"/>
</dbReference>
<comment type="caution">
    <text evidence="1">The sequence shown here is derived from an EMBL/GenBank/DDBJ whole genome shotgun (WGS) entry which is preliminary data.</text>
</comment>
<protein>
    <recommendedName>
        <fullName evidence="3">Knr4/Smi1-like domain-containing protein</fullName>
    </recommendedName>
</protein>